<evidence type="ECO:0000259" key="6">
    <source>
        <dbReference type="Pfam" id="PF02826"/>
    </source>
</evidence>
<dbReference type="PANTHER" id="PTHR42789">
    <property type="entry name" value="D-ISOMER SPECIFIC 2-HYDROXYACID DEHYDROGENASE FAMILY PROTEIN (AFU_ORTHOLOGUE AFUA_6G10090)"/>
    <property type="match status" value="1"/>
</dbReference>
<gene>
    <name evidence="7" type="ORF">ATH50_0855</name>
</gene>
<evidence type="ECO:0000256" key="2">
    <source>
        <dbReference type="ARBA" id="ARBA00023002"/>
    </source>
</evidence>
<accession>A0A3M0E614</accession>
<dbReference type="CDD" id="cd12173">
    <property type="entry name" value="PGDH_4"/>
    <property type="match status" value="1"/>
</dbReference>
<dbReference type="SUPFAM" id="SSF51735">
    <property type="entry name" value="NAD(P)-binding Rossmann-fold domains"/>
    <property type="match status" value="1"/>
</dbReference>
<evidence type="ECO:0000313" key="8">
    <source>
        <dbReference type="Proteomes" id="UP000277326"/>
    </source>
</evidence>
<keyword evidence="3" id="KW-0520">NAD</keyword>
<dbReference type="InterPro" id="IPR006140">
    <property type="entry name" value="D-isomer_DH_NAD-bd"/>
</dbReference>
<dbReference type="PANTHER" id="PTHR42789:SF1">
    <property type="entry name" value="D-ISOMER SPECIFIC 2-HYDROXYACID DEHYDROGENASE FAMILY PROTEIN (AFU_ORTHOLOGUE AFUA_6G10090)"/>
    <property type="match status" value="1"/>
</dbReference>
<keyword evidence="2 4" id="KW-0560">Oxidoreductase</keyword>
<feature type="domain" description="D-isomer specific 2-hydroxyacid dehydrogenase NAD-binding" evidence="6">
    <location>
        <begin position="79"/>
        <end position="253"/>
    </location>
</feature>
<evidence type="ECO:0000256" key="1">
    <source>
        <dbReference type="ARBA" id="ARBA00005854"/>
    </source>
</evidence>
<organism evidence="7 8">
    <name type="scientific">Haloplanus aerogenes</name>
    <dbReference type="NCBI Taxonomy" id="660522"/>
    <lineage>
        <taxon>Archaea</taxon>
        <taxon>Methanobacteriati</taxon>
        <taxon>Methanobacteriota</taxon>
        <taxon>Stenosarchaea group</taxon>
        <taxon>Halobacteria</taxon>
        <taxon>Halobacteriales</taxon>
        <taxon>Haloferacaceae</taxon>
        <taxon>Haloplanus</taxon>
    </lineage>
</organism>
<proteinExistence type="inferred from homology"/>
<dbReference type="RefSeq" id="WP_121920110.1">
    <property type="nucleotide sequence ID" value="NZ_REFS01000002.1"/>
</dbReference>
<protein>
    <submittedName>
        <fullName evidence="7">D-3-phosphoglycerate dehydrogenase</fullName>
    </submittedName>
</protein>
<evidence type="ECO:0000256" key="4">
    <source>
        <dbReference type="RuleBase" id="RU003719"/>
    </source>
</evidence>
<dbReference type="GO" id="GO:0016616">
    <property type="term" value="F:oxidoreductase activity, acting on the CH-OH group of donors, NAD or NADP as acceptor"/>
    <property type="evidence" value="ECO:0007669"/>
    <property type="project" value="InterPro"/>
</dbReference>
<feature type="domain" description="D-isomer specific 2-hydroxyacid dehydrogenase catalytic" evidence="5">
    <location>
        <begin position="6"/>
        <end position="285"/>
    </location>
</feature>
<dbReference type="EMBL" id="REFS01000002">
    <property type="protein sequence ID" value="RMB23633.1"/>
    <property type="molecule type" value="Genomic_DNA"/>
</dbReference>
<dbReference type="Gene3D" id="3.40.50.720">
    <property type="entry name" value="NAD(P)-binding Rossmann-like Domain"/>
    <property type="match status" value="2"/>
</dbReference>
<comment type="caution">
    <text evidence="7">The sequence shown here is derived from an EMBL/GenBank/DDBJ whole genome shotgun (WGS) entry which is preliminary data.</text>
</comment>
<dbReference type="AlphaFoldDB" id="A0A3M0E614"/>
<sequence length="294" mass="31023">MDEYDSTEAALGEIDRYDAVIVRVASLDADVIARGDRLKVIAKHGAGLDNVDTEAKSNRGIVVCNTPGANARSVAEHAVALLLAVRRNLRTADRHVRSGGDRGAFTGHELTGDTLGLLGFGAIARETADLADGMGQTVLVYDPYVVDDDVPSRFRRVRKLSELFAGSDAVSIHAPLTSETRGAVSTEELAALGERGILINTSRGAIVDGEALVEALETGTVAGAGLDTFAAEPPSEDHPLYDRDEVLLTPHVGGVTDEALARMSQRAAANVRTVYEGELPPSTVNRAELTEGDV</sequence>
<evidence type="ECO:0000313" key="7">
    <source>
        <dbReference type="EMBL" id="RMB23633.1"/>
    </source>
</evidence>
<name>A0A3M0E614_9EURY</name>
<dbReference type="Proteomes" id="UP000277326">
    <property type="component" value="Unassembled WGS sequence"/>
</dbReference>
<comment type="similarity">
    <text evidence="1 4">Belongs to the D-isomer specific 2-hydroxyacid dehydrogenase family.</text>
</comment>
<dbReference type="Pfam" id="PF00389">
    <property type="entry name" value="2-Hacid_dh"/>
    <property type="match status" value="1"/>
</dbReference>
<evidence type="ECO:0000256" key="3">
    <source>
        <dbReference type="ARBA" id="ARBA00023027"/>
    </source>
</evidence>
<dbReference type="SUPFAM" id="SSF52283">
    <property type="entry name" value="Formate/glycerate dehydrogenase catalytic domain-like"/>
    <property type="match status" value="1"/>
</dbReference>
<evidence type="ECO:0000259" key="5">
    <source>
        <dbReference type="Pfam" id="PF00389"/>
    </source>
</evidence>
<dbReference type="InterPro" id="IPR006139">
    <property type="entry name" value="D-isomer_2_OHA_DH_cat_dom"/>
</dbReference>
<reference evidence="7 8" key="1">
    <citation type="journal article" date="2015" name="Stand. Genomic Sci.">
        <title>Genomic Encyclopedia of Bacterial and Archaeal Type Strains, Phase III: the genomes of soil and plant-associated and newly described type strains.</title>
        <authorList>
            <person name="Whitman W.B."/>
            <person name="Woyke T."/>
            <person name="Klenk H.P."/>
            <person name="Zhou Y."/>
            <person name="Lilburn T.G."/>
            <person name="Beck B.J."/>
            <person name="De Vos P."/>
            <person name="Vandamme P."/>
            <person name="Eisen J.A."/>
            <person name="Garrity G."/>
            <person name="Hugenholtz P."/>
            <person name="Kyrpides N.C."/>
        </authorList>
    </citation>
    <scope>NUCLEOTIDE SEQUENCE [LARGE SCALE GENOMIC DNA]</scope>
    <source>
        <strain evidence="7 8">CGMCC 1.10124</strain>
    </source>
</reference>
<dbReference type="InterPro" id="IPR050857">
    <property type="entry name" value="D-2-hydroxyacid_DH"/>
</dbReference>
<dbReference type="InterPro" id="IPR036291">
    <property type="entry name" value="NAD(P)-bd_dom_sf"/>
</dbReference>
<dbReference type="GO" id="GO:0051287">
    <property type="term" value="F:NAD binding"/>
    <property type="evidence" value="ECO:0007669"/>
    <property type="project" value="InterPro"/>
</dbReference>
<dbReference type="Pfam" id="PF02826">
    <property type="entry name" value="2-Hacid_dh_C"/>
    <property type="match status" value="1"/>
</dbReference>